<accession>A0A917BCQ6</accession>
<keyword evidence="2" id="KW-0472">Membrane</keyword>
<dbReference type="EMBL" id="BMEM01000001">
    <property type="protein sequence ID" value="GGF36974.1"/>
    <property type="molecule type" value="Genomic_DNA"/>
</dbReference>
<protein>
    <submittedName>
        <fullName evidence="3">Uncharacterized protein</fullName>
    </submittedName>
</protein>
<feature type="region of interest" description="Disordered" evidence="1">
    <location>
        <begin position="108"/>
        <end position="166"/>
    </location>
</feature>
<feature type="compositionally biased region" description="Basic and acidic residues" evidence="1">
    <location>
        <begin position="32"/>
        <end position="48"/>
    </location>
</feature>
<dbReference type="AlphaFoldDB" id="A0A917BCQ6"/>
<evidence type="ECO:0000313" key="4">
    <source>
        <dbReference type="Proteomes" id="UP000605670"/>
    </source>
</evidence>
<keyword evidence="2" id="KW-1133">Transmembrane helix</keyword>
<name>A0A917BCQ6_9MICO</name>
<evidence type="ECO:0000256" key="1">
    <source>
        <dbReference type="SAM" id="MobiDB-lite"/>
    </source>
</evidence>
<reference evidence="3" key="2">
    <citation type="submission" date="2020-09" db="EMBL/GenBank/DDBJ databases">
        <authorList>
            <person name="Sun Q."/>
            <person name="Zhou Y."/>
        </authorList>
    </citation>
    <scope>NUCLEOTIDE SEQUENCE</scope>
    <source>
        <strain evidence="3">CGMCC 1.12160</strain>
    </source>
</reference>
<keyword evidence="4" id="KW-1185">Reference proteome</keyword>
<keyword evidence="2" id="KW-0812">Transmembrane</keyword>
<dbReference type="Proteomes" id="UP000605670">
    <property type="component" value="Unassembled WGS sequence"/>
</dbReference>
<feature type="transmembrane region" description="Helical" evidence="2">
    <location>
        <begin position="6"/>
        <end position="25"/>
    </location>
</feature>
<reference evidence="3" key="1">
    <citation type="journal article" date="2014" name="Int. J. Syst. Evol. Microbiol.">
        <title>Complete genome sequence of Corynebacterium casei LMG S-19264T (=DSM 44701T), isolated from a smear-ripened cheese.</title>
        <authorList>
            <consortium name="US DOE Joint Genome Institute (JGI-PGF)"/>
            <person name="Walter F."/>
            <person name="Albersmeier A."/>
            <person name="Kalinowski J."/>
            <person name="Ruckert C."/>
        </authorList>
    </citation>
    <scope>NUCLEOTIDE SEQUENCE</scope>
    <source>
        <strain evidence="3">CGMCC 1.12160</strain>
    </source>
</reference>
<feature type="region of interest" description="Disordered" evidence="1">
    <location>
        <begin position="198"/>
        <end position="222"/>
    </location>
</feature>
<feature type="compositionally biased region" description="Acidic residues" evidence="1">
    <location>
        <begin position="141"/>
        <end position="161"/>
    </location>
</feature>
<dbReference type="RefSeq" id="WP_188427654.1">
    <property type="nucleotide sequence ID" value="NZ_BAABKH010000007.1"/>
</dbReference>
<gene>
    <name evidence="3" type="ORF">GCM10011366_00720</name>
</gene>
<comment type="caution">
    <text evidence="3">The sequence shown here is derived from an EMBL/GenBank/DDBJ whole genome shotgun (WGS) entry which is preliminary data.</text>
</comment>
<sequence>MNDTTKWIMIILLLLLIGAAVFMLLRSPGKDNGDDRAVTDVDRDRDGLADTDAAPVAPVETSRPDREVFDQAAVDQTPAGTYAEAPVAEPVYDEPVAETPVYDEPVAETTYDEPEFRDTPLPADDETTYAEPEFRDTPLPADDEPTYDEPVAEAPAYDEPEADRQERISRSAEIGALGAAGAAGVAGAAAGATAPTAEETGYAPDAGAHEPDTTYVDETSRPTVTEGAAEEVADVHPLTDQDIDAGASTEPLTADAVVEQADAADSAPEYPVGDDATYRVEAGEAVAVEEPLATPTDTEQTTASPTYTQDELLSAQEPATTTGFVESSFGAGSAEPLEDGTGPAGWQVKGNAGSMLFHTPDSPSYDAVRAEVWFESEDAARNAGFAHWDRRRR</sequence>
<proteinExistence type="predicted"/>
<feature type="region of interest" description="Disordered" evidence="1">
    <location>
        <begin position="32"/>
        <end position="63"/>
    </location>
</feature>
<organism evidence="3 4">
    <name type="scientific">Ornithinimicrobium tianjinense</name>
    <dbReference type="NCBI Taxonomy" id="1195761"/>
    <lineage>
        <taxon>Bacteria</taxon>
        <taxon>Bacillati</taxon>
        <taxon>Actinomycetota</taxon>
        <taxon>Actinomycetes</taxon>
        <taxon>Micrococcales</taxon>
        <taxon>Ornithinimicrobiaceae</taxon>
        <taxon>Ornithinimicrobium</taxon>
    </lineage>
</organism>
<evidence type="ECO:0000313" key="3">
    <source>
        <dbReference type="EMBL" id="GGF36974.1"/>
    </source>
</evidence>
<evidence type="ECO:0000256" key="2">
    <source>
        <dbReference type="SAM" id="Phobius"/>
    </source>
</evidence>